<proteinExistence type="predicted"/>
<evidence type="ECO:0000313" key="1">
    <source>
        <dbReference type="EMBL" id="ORE12650.1"/>
    </source>
</evidence>
<name>A0A1X0RKY7_RHIZD</name>
<organism evidence="1 2">
    <name type="scientific">Rhizopus microsporus</name>
    <dbReference type="NCBI Taxonomy" id="58291"/>
    <lineage>
        <taxon>Eukaryota</taxon>
        <taxon>Fungi</taxon>
        <taxon>Fungi incertae sedis</taxon>
        <taxon>Mucoromycota</taxon>
        <taxon>Mucoromycotina</taxon>
        <taxon>Mucoromycetes</taxon>
        <taxon>Mucorales</taxon>
        <taxon>Mucorineae</taxon>
        <taxon>Rhizopodaceae</taxon>
        <taxon>Rhizopus</taxon>
    </lineage>
</organism>
<accession>A0A1X0RKY7</accession>
<protein>
    <submittedName>
        <fullName evidence="1">Uncharacterized protein</fullName>
    </submittedName>
</protein>
<reference evidence="1 2" key="1">
    <citation type="journal article" date="2016" name="Proc. Natl. Acad. Sci. U.S.A.">
        <title>Lipid metabolic changes in an early divergent fungus govern the establishment of a mutualistic symbiosis with endobacteria.</title>
        <authorList>
            <person name="Lastovetsky O.A."/>
            <person name="Gaspar M.L."/>
            <person name="Mondo S.J."/>
            <person name="LaButti K.M."/>
            <person name="Sandor L."/>
            <person name="Grigoriev I.V."/>
            <person name="Henry S.A."/>
            <person name="Pawlowska T.E."/>
        </authorList>
    </citation>
    <scope>NUCLEOTIDE SEQUENCE [LARGE SCALE GENOMIC DNA]</scope>
    <source>
        <strain evidence="1 2">ATCC 11559</strain>
    </source>
</reference>
<gene>
    <name evidence="1" type="ORF">BCV71DRAFT_190683</name>
</gene>
<evidence type="ECO:0000313" key="2">
    <source>
        <dbReference type="Proteomes" id="UP000242381"/>
    </source>
</evidence>
<dbReference type="Proteomes" id="UP000242381">
    <property type="component" value="Unassembled WGS sequence"/>
</dbReference>
<sequence>MLPQAAEQKFAKAICSLNQKLLRAAIREGVNEAEPCSLFIEPFLSGLFDHY</sequence>
<dbReference type="EMBL" id="KV921625">
    <property type="protein sequence ID" value="ORE12650.1"/>
    <property type="molecule type" value="Genomic_DNA"/>
</dbReference>
<dbReference type="AlphaFoldDB" id="A0A1X0RKY7"/>